<evidence type="ECO:0000256" key="2">
    <source>
        <dbReference type="ARBA" id="ARBA00022840"/>
    </source>
</evidence>
<dbReference type="PROSITE" id="PS50125">
    <property type="entry name" value="GUANYLATE_CYCLASE_2"/>
    <property type="match status" value="1"/>
</dbReference>
<organism evidence="4 5">
    <name type="scientific">candidate division WOR-3 bacterium</name>
    <dbReference type="NCBI Taxonomy" id="2052148"/>
    <lineage>
        <taxon>Bacteria</taxon>
        <taxon>Bacteria division WOR-3</taxon>
    </lineage>
</organism>
<accession>A0A660SHJ1</accession>
<dbReference type="InterPro" id="IPR001054">
    <property type="entry name" value="A/G_cyclase"/>
</dbReference>
<keyword evidence="2" id="KW-0067">ATP-binding</keyword>
<evidence type="ECO:0000313" key="5">
    <source>
        <dbReference type="Proteomes" id="UP000268469"/>
    </source>
</evidence>
<dbReference type="SUPFAM" id="SSF48452">
    <property type="entry name" value="TPR-like"/>
    <property type="match status" value="1"/>
</dbReference>
<comment type="caution">
    <text evidence="4">The sequence shown here is derived from an EMBL/GenBank/DDBJ whole genome shotgun (WGS) entry which is preliminary data.</text>
</comment>
<dbReference type="AlphaFoldDB" id="A0A660SHJ1"/>
<dbReference type="SUPFAM" id="SSF52540">
    <property type="entry name" value="P-loop containing nucleoside triphosphate hydrolases"/>
    <property type="match status" value="1"/>
</dbReference>
<proteinExistence type="predicted"/>
<keyword evidence="1" id="KW-0547">Nucleotide-binding</keyword>
<evidence type="ECO:0000259" key="3">
    <source>
        <dbReference type="PROSITE" id="PS50125"/>
    </source>
</evidence>
<gene>
    <name evidence="4" type="ORF">DRP53_08065</name>
</gene>
<dbReference type="GO" id="GO:0009190">
    <property type="term" value="P:cyclic nucleotide biosynthetic process"/>
    <property type="evidence" value="ECO:0007669"/>
    <property type="project" value="InterPro"/>
</dbReference>
<dbReference type="GO" id="GO:0005524">
    <property type="term" value="F:ATP binding"/>
    <property type="evidence" value="ECO:0007669"/>
    <property type="project" value="UniProtKB-KW"/>
</dbReference>
<dbReference type="Gene3D" id="1.25.40.10">
    <property type="entry name" value="Tetratricopeptide repeat domain"/>
    <property type="match status" value="1"/>
</dbReference>
<sequence>MVTQRCSNCGESVSADYDFCPNCGRILRYAGYRVRFKDQIDLMRGVRREGAVLFVGLPKDCVDDPDHYLNLAKKICWMIEEDGGVGEWIEPDYRVLGIFGLPIYTPDFIERALNTALKIRNLGSGFRIAVNTGPFFLAAFGTPHHSTIFGETVNLASKLLDQTGIGEIVVTEAVAQHCRFEYELIPEDGNFRLVRSRDTLFWQIPTLEREVEIEKIKSLFNASMQGKTIWCGIKGRFGIGKSKVKEEIKAIALRYGTVILEVDCNTSGPIQFLKPLAKLVNQILEFANGEIKVQATLFSESLGLKSPHQRTVMVPFANRMPFTDYGDLYGSIVEILNLLARRFTFLVIIEDAHLIDTGTLELLKVIKGRLVNQPVFFLLIYESDLMIKDLKVGDFNEIELKPLSRKAVEQLVKVFYKDKPPELDFYRITGGNPYYTIQVLKNPEFYHLVKDPDYLQRQIIIEKIDRLPPNLKETLFAAAIAGEGFEPKWLLTLINRPVEEELVALIDAGLLKSSDNLFSFTDKTIKEVASEMMSYEDRIDLHNRLGRILESIYHDKIYNYAEVIAHHFSQGGNYEKASYYLKLAADKALSLSQLDRAVELYLKAVDYLDILNPRDNFYRKMRIDIGENLTRILDYLGDYKNLSEMAEESVAIASRWQLKDARLWALVSLAKGLIGIGESDRARSTLEQILRDAPKKGDITASAQALYGYLHFLNQNYGKAMAYFNLSLNSAQSEGLIHHNLINLIVLHKELGNFTKAHEYAEEGLKSNPSLFFQITYHLILGEIYTMLNAYTLAEGELYWSYSEARRINAIRFEVEAGINRLLAQRISGSIDYDLSESIGKILPLIKGRRAQAVLRVKYLLADPLKNLKEIEKLIPVLRDLAENPLILQTYLSLAQFDRENLKHWATKAFELAERLQLPFYLARAYFWLGESLPENDPKRRQYHNRCKALLDGLVSGPDRFGELIRTIPEYRGATKR</sequence>
<name>A0A660SHJ1_UNCW3</name>
<dbReference type="SUPFAM" id="SSF55073">
    <property type="entry name" value="Nucleotide cyclase"/>
    <property type="match status" value="1"/>
</dbReference>
<dbReference type="InterPro" id="IPR029787">
    <property type="entry name" value="Nucleotide_cyclase"/>
</dbReference>
<dbReference type="EMBL" id="QNBE01000082">
    <property type="protein sequence ID" value="RKX69481.1"/>
    <property type="molecule type" value="Genomic_DNA"/>
</dbReference>
<dbReference type="InterPro" id="IPR026870">
    <property type="entry name" value="Zinc_ribbon_dom"/>
</dbReference>
<dbReference type="GO" id="GO:0005737">
    <property type="term" value="C:cytoplasm"/>
    <property type="evidence" value="ECO:0007669"/>
    <property type="project" value="TreeGrafter"/>
</dbReference>
<dbReference type="InterPro" id="IPR027417">
    <property type="entry name" value="P-loop_NTPase"/>
</dbReference>
<dbReference type="InterPro" id="IPR011990">
    <property type="entry name" value="TPR-like_helical_dom_sf"/>
</dbReference>
<dbReference type="PANTHER" id="PTHR16305">
    <property type="entry name" value="TESTICULAR SOLUBLE ADENYLYL CYCLASE"/>
    <property type="match status" value="1"/>
</dbReference>
<dbReference type="PANTHER" id="PTHR16305:SF28">
    <property type="entry name" value="GUANYLATE CYCLASE DOMAIN-CONTAINING PROTEIN"/>
    <property type="match status" value="1"/>
</dbReference>
<dbReference type="Pfam" id="PF13432">
    <property type="entry name" value="TPR_16"/>
    <property type="match status" value="1"/>
</dbReference>
<dbReference type="Pfam" id="PF13240">
    <property type="entry name" value="Zn_Ribbon_1"/>
    <property type="match status" value="1"/>
</dbReference>
<dbReference type="GO" id="GO:0004016">
    <property type="term" value="F:adenylate cyclase activity"/>
    <property type="evidence" value="ECO:0007669"/>
    <property type="project" value="UniProtKB-ARBA"/>
</dbReference>
<evidence type="ECO:0000313" key="4">
    <source>
        <dbReference type="EMBL" id="RKX69481.1"/>
    </source>
</evidence>
<evidence type="ECO:0000256" key="1">
    <source>
        <dbReference type="ARBA" id="ARBA00022741"/>
    </source>
</evidence>
<dbReference type="GO" id="GO:0035556">
    <property type="term" value="P:intracellular signal transduction"/>
    <property type="evidence" value="ECO:0007669"/>
    <property type="project" value="InterPro"/>
</dbReference>
<dbReference type="Proteomes" id="UP000268469">
    <property type="component" value="Unassembled WGS sequence"/>
</dbReference>
<feature type="domain" description="Guanylate cyclase" evidence="3">
    <location>
        <begin position="126"/>
        <end position="160"/>
    </location>
</feature>
<protein>
    <recommendedName>
        <fullName evidence="3">Guanylate cyclase domain-containing protein</fullName>
    </recommendedName>
</protein>
<reference evidence="4 5" key="1">
    <citation type="submission" date="2018-06" db="EMBL/GenBank/DDBJ databases">
        <title>Extensive metabolic versatility and redundancy in microbially diverse, dynamic hydrothermal sediments.</title>
        <authorList>
            <person name="Dombrowski N."/>
            <person name="Teske A."/>
            <person name="Baker B.J."/>
        </authorList>
    </citation>
    <scope>NUCLEOTIDE SEQUENCE [LARGE SCALE GENOMIC DNA]</scope>
    <source>
        <strain evidence="4">B36_G15</strain>
    </source>
</reference>
<dbReference type="Gene3D" id="3.30.70.1230">
    <property type="entry name" value="Nucleotide cyclase"/>
    <property type="match status" value="1"/>
</dbReference>